<gene>
    <name evidence="2" type="ORF">CAGEJMGA_00412</name>
</gene>
<dbReference type="Proteomes" id="UP000658741">
    <property type="component" value="Unassembled WGS sequence"/>
</dbReference>
<dbReference type="EMBL" id="CABFLD010000022">
    <property type="protein sequence ID" value="VTX52365.1"/>
    <property type="molecule type" value="Genomic_DNA"/>
</dbReference>
<feature type="region of interest" description="Disordered" evidence="1">
    <location>
        <begin position="95"/>
        <end position="114"/>
    </location>
</feature>
<evidence type="ECO:0008006" key="4">
    <source>
        <dbReference type="Google" id="ProtNLM"/>
    </source>
</evidence>
<evidence type="ECO:0000313" key="2">
    <source>
        <dbReference type="EMBL" id="VTX52365.1"/>
    </source>
</evidence>
<protein>
    <recommendedName>
        <fullName evidence="4">Phage protein</fullName>
    </recommendedName>
</protein>
<organism evidence="2 3">
    <name type="scientific">Haemophilus influenzae</name>
    <dbReference type="NCBI Taxonomy" id="727"/>
    <lineage>
        <taxon>Bacteria</taxon>
        <taxon>Pseudomonadati</taxon>
        <taxon>Pseudomonadota</taxon>
        <taxon>Gammaproteobacteria</taxon>
        <taxon>Pasteurellales</taxon>
        <taxon>Pasteurellaceae</taxon>
        <taxon>Haemophilus</taxon>
    </lineage>
</organism>
<comment type="caution">
    <text evidence="2">The sequence shown here is derived from an EMBL/GenBank/DDBJ whole genome shotgun (WGS) entry which is preliminary data.</text>
</comment>
<name>A0AAX3IR50_HAEIF</name>
<dbReference type="AlphaFoldDB" id="A0AAX3IR50"/>
<sequence length="167" mass="19166">MTKSSFTFFFQEYCEKHNLTNEEIQERFAILQYQAEVERDTTQDHQQLSAIFAKWRENCPRKQANNDETTSQYTGAEHQAIRDLFASLKQSAREAHSLHHQSHQSDVQVHAKGNPSRVLEAPAVTEVDKAVLAYLEAFFASDRSSSEILKLSNRLFNLGQAYNKTAK</sequence>
<proteinExistence type="predicted"/>
<accession>A0AAX3IR50</accession>
<evidence type="ECO:0000313" key="3">
    <source>
        <dbReference type="Proteomes" id="UP000658741"/>
    </source>
</evidence>
<evidence type="ECO:0000256" key="1">
    <source>
        <dbReference type="SAM" id="MobiDB-lite"/>
    </source>
</evidence>
<dbReference type="RefSeq" id="WP_015979411.1">
    <property type="nucleotide sequence ID" value="NZ_AP018778.1"/>
</dbReference>
<reference evidence="2" key="1">
    <citation type="submission" date="2019-05" db="EMBL/GenBank/DDBJ databases">
        <authorList>
            <person name="Hibberd M."/>
        </authorList>
    </citation>
    <scope>NUCLEOTIDE SEQUENCE</scope>
    <source>
        <strain evidence="2">Haemophilus_influenzae_BgEED16</strain>
    </source>
</reference>